<sequence length="95" mass="10156">MSLDKSTVRSIANLARIEVPDSDLDGLARELQGILTWVEQLSAVDTDGVAPIASVVDMTMAWRDDAVTDGGYPDKVVGGAPDPTDHFFTVPKVVE</sequence>
<comment type="catalytic activity">
    <reaction evidence="1">
        <text>L-aspartyl-tRNA(Asn) + L-glutamine + ATP + H2O = L-asparaginyl-tRNA(Asn) + L-glutamate + ADP + phosphate + 2 H(+)</text>
        <dbReference type="Rhea" id="RHEA:14513"/>
        <dbReference type="Rhea" id="RHEA-COMP:9674"/>
        <dbReference type="Rhea" id="RHEA-COMP:9677"/>
        <dbReference type="ChEBI" id="CHEBI:15377"/>
        <dbReference type="ChEBI" id="CHEBI:15378"/>
        <dbReference type="ChEBI" id="CHEBI:29985"/>
        <dbReference type="ChEBI" id="CHEBI:30616"/>
        <dbReference type="ChEBI" id="CHEBI:43474"/>
        <dbReference type="ChEBI" id="CHEBI:58359"/>
        <dbReference type="ChEBI" id="CHEBI:78515"/>
        <dbReference type="ChEBI" id="CHEBI:78516"/>
        <dbReference type="ChEBI" id="CHEBI:456216"/>
    </reaction>
</comment>
<dbReference type="GO" id="GO:0050567">
    <property type="term" value="F:glutaminyl-tRNA synthase (glutamine-hydrolyzing) activity"/>
    <property type="evidence" value="ECO:0007669"/>
    <property type="project" value="UniProtKB-UniRule"/>
</dbReference>
<keyword evidence="1" id="KW-0436">Ligase</keyword>
<dbReference type="InterPro" id="IPR036113">
    <property type="entry name" value="Asp/Glu-ADT_sf_sub_c"/>
</dbReference>
<dbReference type="OrthoDB" id="9794326at2"/>
<dbReference type="HAMAP" id="MF_00122">
    <property type="entry name" value="GatC"/>
    <property type="match status" value="1"/>
</dbReference>
<comment type="catalytic activity">
    <reaction evidence="1">
        <text>L-glutamyl-tRNA(Gln) + L-glutamine + ATP + H2O = L-glutaminyl-tRNA(Gln) + L-glutamate + ADP + phosphate + H(+)</text>
        <dbReference type="Rhea" id="RHEA:17521"/>
        <dbReference type="Rhea" id="RHEA-COMP:9681"/>
        <dbReference type="Rhea" id="RHEA-COMP:9684"/>
        <dbReference type="ChEBI" id="CHEBI:15377"/>
        <dbReference type="ChEBI" id="CHEBI:15378"/>
        <dbReference type="ChEBI" id="CHEBI:29985"/>
        <dbReference type="ChEBI" id="CHEBI:30616"/>
        <dbReference type="ChEBI" id="CHEBI:43474"/>
        <dbReference type="ChEBI" id="CHEBI:58359"/>
        <dbReference type="ChEBI" id="CHEBI:78520"/>
        <dbReference type="ChEBI" id="CHEBI:78521"/>
        <dbReference type="ChEBI" id="CHEBI:456216"/>
    </reaction>
</comment>
<organism evidence="2 3">
    <name type="scientific">Roseospirillum parvum</name>
    <dbReference type="NCBI Taxonomy" id="83401"/>
    <lineage>
        <taxon>Bacteria</taxon>
        <taxon>Pseudomonadati</taxon>
        <taxon>Pseudomonadota</taxon>
        <taxon>Alphaproteobacteria</taxon>
        <taxon>Rhodospirillales</taxon>
        <taxon>Rhodospirillaceae</taxon>
        <taxon>Roseospirillum</taxon>
    </lineage>
</organism>
<dbReference type="SUPFAM" id="SSF141000">
    <property type="entry name" value="Glu-tRNAGln amidotransferase C subunit"/>
    <property type="match status" value="1"/>
</dbReference>
<dbReference type="EMBL" id="FNCV01000001">
    <property type="protein sequence ID" value="SDG39964.1"/>
    <property type="molecule type" value="Genomic_DNA"/>
</dbReference>
<dbReference type="GO" id="GO:0006450">
    <property type="term" value="P:regulation of translational fidelity"/>
    <property type="evidence" value="ECO:0007669"/>
    <property type="project" value="InterPro"/>
</dbReference>
<dbReference type="GO" id="GO:0006412">
    <property type="term" value="P:translation"/>
    <property type="evidence" value="ECO:0007669"/>
    <property type="project" value="UniProtKB-UniRule"/>
</dbReference>
<keyword evidence="1" id="KW-0067">ATP-binding</keyword>
<dbReference type="PANTHER" id="PTHR15004:SF0">
    <property type="entry name" value="GLUTAMYL-TRNA(GLN) AMIDOTRANSFERASE SUBUNIT C, MITOCHONDRIAL"/>
    <property type="match status" value="1"/>
</dbReference>
<dbReference type="GO" id="GO:0050566">
    <property type="term" value="F:asparaginyl-tRNA synthase (glutamine-hydrolyzing) activity"/>
    <property type="evidence" value="ECO:0007669"/>
    <property type="project" value="RHEA"/>
</dbReference>
<name>A0A1G7TY49_9PROT</name>
<accession>A0A1G7TY49</accession>
<protein>
    <recommendedName>
        <fullName evidence="1">Aspartyl/glutamyl-tRNA(Asn/Gln) amidotransferase subunit C</fullName>
        <shortName evidence="1">Asp/Glu-ADT subunit C</shortName>
        <ecNumber evidence="1">6.3.5.-</ecNumber>
    </recommendedName>
</protein>
<keyword evidence="1" id="KW-0547">Nucleotide-binding</keyword>
<dbReference type="AlphaFoldDB" id="A0A1G7TY49"/>
<dbReference type="STRING" id="83401.SAMN05421742_101136"/>
<comment type="subunit">
    <text evidence="1">Heterotrimer of A, B and C subunits.</text>
</comment>
<dbReference type="RefSeq" id="WP_092614010.1">
    <property type="nucleotide sequence ID" value="NZ_FNCV01000001.1"/>
</dbReference>
<dbReference type="GO" id="GO:0005524">
    <property type="term" value="F:ATP binding"/>
    <property type="evidence" value="ECO:0007669"/>
    <property type="project" value="UniProtKB-KW"/>
</dbReference>
<keyword evidence="1" id="KW-0648">Protein biosynthesis</keyword>
<comment type="similarity">
    <text evidence="1">Belongs to the GatC family.</text>
</comment>
<dbReference type="Pfam" id="PF02686">
    <property type="entry name" value="GatC"/>
    <property type="match status" value="1"/>
</dbReference>
<reference evidence="3" key="1">
    <citation type="submission" date="2016-10" db="EMBL/GenBank/DDBJ databases">
        <authorList>
            <person name="Varghese N."/>
            <person name="Submissions S."/>
        </authorList>
    </citation>
    <scope>NUCLEOTIDE SEQUENCE [LARGE SCALE GENOMIC DNA]</scope>
    <source>
        <strain evidence="3">930I</strain>
    </source>
</reference>
<evidence type="ECO:0000256" key="1">
    <source>
        <dbReference type="HAMAP-Rule" id="MF_00122"/>
    </source>
</evidence>
<evidence type="ECO:0000313" key="3">
    <source>
        <dbReference type="Proteomes" id="UP000217076"/>
    </source>
</evidence>
<dbReference type="Proteomes" id="UP000217076">
    <property type="component" value="Unassembled WGS sequence"/>
</dbReference>
<keyword evidence="2" id="KW-0808">Transferase</keyword>
<evidence type="ECO:0000313" key="2">
    <source>
        <dbReference type="EMBL" id="SDG39964.1"/>
    </source>
</evidence>
<dbReference type="NCBIfam" id="TIGR00135">
    <property type="entry name" value="gatC"/>
    <property type="match status" value="1"/>
</dbReference>
<comment type="function">
    <text evidence="1">Allows the formation of correctly charged Asn-tRNA(Asn) or Gln-tRNA(Gln) through the transamidation of misacylated Asp-tRNA(Asn) or Glu-tRNA(Gln) in organisms which lack either or both of asparaginyl-tRNA or glutaminyl-tRNA synthetases. The reaction takes place in the presence of glutamine and ATP through an activated phospho-Asp-tRNA(Asn) or phospho-Glu-tRNA(Gln).</text>
</comment>
<dbReference type="GO" id="GO:0016740">
    <property type="term" value="F:transferase activity"/>
    <property type="evidence" value="ECO:0007669"/>
    <property type="project" value="UniProtKB-KW"/>
</dbReference>
<proteinExistence type="inferred from homology"/>
<dbReference type="Gene3D" id="1.10.20.60">
    <property type="entry name" value="Glu-tRNAGln amidotransferase C subunit, N-terminal domain"/>
    <property type="match status" value="1"/>
</dbReference>
<keyword evidence="3" id="KW-1185">Reference proteome</keyword>
<dbReference type="EC" id="6.3.5.-" evidence="1"/>
<gene>
    <name evidence="1" type="primary">gatC</name>
    <name evidence="2" type="ORF">SAMN05421742_101136</name>
</gene>
<dbReference type="GO" id="GO:0070681">
    <property type="term" value="P:glutaminyl-tRNAGln biosynthesis via transamidation"/>
    <property type="evidence" value="ECO:0007669"/>
    <property type="project" value="TreeGrafter"/>
</dbReference>
<dbReference type="InterPro" id="IPR003837">
    <property type="entry name" value="GatC"/>
</dbReference>
<dbReference type="PANTHER" id="PTHR15004">
    <property type="entry name" value="GLUTAMYL-TRNA(GLN) AMIDOTRANSFERASE SUBUNIT C, MITOCHONDRIAL"/>
    <property type="match status" value="1"/>
</dbReference>